<dbReference type="EMBL" id="CM044706">
    <property type="protein sequence ID" value="KAI5658216.1"/>
    <property type="molecule type" value="Genomic_DNA"/>
</dbReference>
<dbReference type="Proteomes" id="UP001060085">
    <property type="component" value="Linkage Group LG06"/>
</dbReference>
<accession>A0ACC0AFD4</accession>
<sequence>MKKKRMEGHKTVEEVLHQCNKRGYKCYWKNCEENNFLSDIVVAYPISILTMRTWPFVLTMDTTHKMSKYNMALLETVGMTPTRKTFSVAAAVMQNKKVETYVFAFRVRDHESGQERICTIEAMDRKRHGDLDTAFLKIDSLIEGQIAEMKTTLEYSRLKEKEKDKSNPIIAQLRYNVSHLALKFIKDEIKRVLKILVDLENLCGQWVRMSHVLPYS</sequence>
<protein>
    <submittedName>
        <fullName evidence="1">Uncharacterized protein</fullName>
    </submittedName>
</protein>
<gene>
    <name evidence="1" type="ORF">M9H77_27009</name>
</gene>
<organism evidence="1 2">
    <name type="scientific">Catharanthus roseus</name>
    <name type="common">Madagascar periwinkle</name>
    <name type="synonym">Vinca rosea</name>
    <dbReference type="NCBI Taxonomy" id="4058"/>
    <lineage>
        <taxon>Eukaryota</taxon>
        <taxon>Viridiplantae</taxon>
        <taxon>Streptophyta</taxon>
        <taxon>Embryophyta</taxon>
        <taxon>Tracheophyta</taxon>
        <taxon>Spermatophyta</taxon>
        <taxon>Magnoliopsida</taxon>
        <taxon>eudicotyledons</taxon>
        <taxon>Gunneridae</taxon>
        <taxon>Pentapetalae</taxon>
        <taxon>asterids</taxon>
        <taxon>lamiids</taxon>
        <taxon>Gentianales</taxon>
        <taxon>Apocynaceae</taxon>
        <taxon>Rauvolfioideae</taxon>
        <taxon>Vinceae</taxon>
        <taxon>Catharanthinae</taxon>
        <taxon>Catharanthus</taxon>
    </lineage>
</organism>
<evidence type="ECO:0000313" key="1">
    <source>
        <dbReference type="EMBL" id="KAI5658216.1"/>
    </source>
</evidence>
<comment type="caution">
    <text evidence="1">The sequence shown here is derived from an EMBL/GenBank/DDBJ whole genome shotgun (WGS) entry which is preliminary data.</text>
</comment>
<name>A0ACC0AFD4_CATRO</name>
<evidence type="ECO:0000313" key="2">
    <source>
        <dbReference type="Proteomes" id="UP001060085"/>
    </source>
</evidence>
<keyword evidence="2" id="KW-1185">Reference proteome</keyword>
<proteinExistence type="predicted"/>
<reference evidence="2" key="1">
    <citation type="journal article" date="2023" name="Nat. Plants">
        <title>Single-cell RNA sequencing provides a high-resolution roadmap for understanding the multicellular compartmentation of specialized metabolism.</title>
        <authorList>
            <person name="Sun S."/>
            <person name="Shen X."/>
            <person name="Li Y."/>
            <person name="Li Y."/>
            <person name="Wang S."/>
            <person name="Li R."/>
            <person name="Zhang H."/>
            <person name="Shen G."/>
            <person name="Guo B."/>
            <person name="Wei J."/>
            <person name="Xu J."/>
            <person name="St-Pierre B."/>
            <person name="Chen S."/>
            <person name="Sun C."/>
        </authorList>
    </citation>
    <scope>NUCLEOTIDE SEQUENCE [LARGE SCALE GENOMIC DNA]</scope>
</reference>